<feature type="transmembrane region" description="Helical" evidence="1">
    <location>
        <begin position="20"/>
        <end position="39"/>
    </location>
</feature>
<sequence>MTQRQALKYIGVYLWKRERLGFLFTFIFAIYLGSINSASINGSLGDEEIPKVLNALMDWLYLTMFPIFGLAMNKSILAMWRDDHYSKRLAQLRTMPIPLASIVQARFLQTAFTMPVIGTVFIITQYLLSPNLRDAVSPMQLLVVDIIWIAYSLIINALYIWFELGFKGKRYVQFYLGFMLFMAIICAILTLQGVYLVHEVLWIVLEGYSAVAIALLVIVAIVVIWMCYRATISRVRTRSMTF</sequence>
<name>A0A3T1D090_9BACL</name>
<evidence type="ECO:0000256" key="1">
    <source>
        <dbReference type="SAM" id="Phobius"/>
    </source>
</evidence>
<organism evidence="2 3">
    <name type="scientific">Cohnella abietis</name>
    <dbReference type="NCBI Taxonomy" id="2507935"/>
    <lineage>
        <taxon>Bacteria</taxon>
        <taxon>Bacillati</taxon>
        <taxon>Bacillota</taxon>
        <taxon>Bacilli</taxon>
        <taxon>Bacillales</taxon>
        <taxon>Paenibacillaceae</taxon>
        <taxon>Cohnella</taxon>
    </lineage>
</organism>
<dbReference type="RefSeq" id="WP_130605371.1">
    <property type="nucleotide sequence ID" value="NZ_AP019400.1"/>
</dbReference>
<dbReference type="KEGG" id="cohn:KCTCHS21_09110"/>
<evidence type="ECO:0008006" key="4">
    <source>
        <dbReference type="Google" id="ProtNLM"/>
    </source>
</evidence>
<feature type="transmembrane region" description="Helical" evidence="1">
    <location>
        <begin position="59"/>
        <end position="80"/>
    </location>
</feature>
<dbReference type="OrthoDB" id="2678663at2"/>
<proteinExistence type="predicted"/>
<dbReference type="EMBL" id="AP019400">
    <property type="protein sequence ID" value="BBI31512.1"/>
    <property type="molecule type" value="Genomic_DNA"/>
</dbReference>
<accession>A0A3T1D090</accession>
<keyword evidence="1" id="KW-0472">Membrane</keyword>
<feature type="transmembrane region" description="Helical" evidence="1">
    <location>
        <begin position="107"/>
        <end position="128"/>
    </location>
</feature>
<reference evidence="2 3" key="1">
    <citation type="submission" date="2019-01" db="EMBL/GenBank/DDBJ databases">
        <title>Complete genome sequence of Cohnella hallensis HS21 isolated from Korean fir (Abies koreana) rhizospheric soil.</title>
        <authorList>
            <person name="Jiang L."/>
            <person name="Kang S.W."/>
            <person name="Kim S."/>
            <person name="Jung J."/>
            <person name="Kim C.Y."/>
            <person name="Kim D.H."/>
            <person name="Kim S.W."/>
            <person name="Lee J."/>
        </authorList>
    </citation>
    <scope>NUCLEOTIDE SEQUENCE [LARGE SCALE GENOMIC DNA]</scope>
    <source>
        <strain evidence="2 3">HS21</strain>
    </source>
</reference>
<keyword evidence="1" id="KW-1133">Transmembrane helix</keyword>
<gene>
    <name evidence="2" type="ORF">KCTCHS21_09110</name>
</gene>
<evidence type="ECO:0000313" key="3">
    <source>
        <dbReference type="Proteomes" id="UP000289856"/>
    </source>
</evidence>
<feature type="transmembrane region" description="Helical" evidence="1">
    <location>
        <begin position="207"/>
        <end position="228"/>
    </location>
</feature>
<protein>
    <recommendedName>
        <fullName evidence="4">ABC transporter permease</fullName>
    </recommendedName>
</protein>
<dbReference type="Proteomes" id="UP000289856">
    <property type="component" value="Chromosome"/>
</dbReference>
<keyword evidence="1" id="KW-0812">Transmembrane</keyword>
<dbReference type="AlphaFoldDB" id="A0A3T1D090"/>
<feature type="transmembrane region" description="Helical" evidence="1">
    <location>
        <begin position="174"/>
        <end position="195"/>
    </location>
</feature>
<evidence type="ECO:0000313" key="2">
    <source>
        <dbReference type="EMBL" id="BBI31512.1"/>
    </source>
</evidence>
<feature type="transmembrane region" description="Helical" evidence="1">
    <location>
        <begin position="140"/>
        <end position="162"/>
    </location>
</feature>
<keyword evidence="3" id="KW-1185">Reference proteome</keyword>